<dbReference type="InterPro" id="IPR005665">
    <property type="entry name" value="SecF_bac"/>
</dbReference>
<evidence type="ECO:0000256" key="8">
    <source>
        <dbReference type="ARBA" id="ARBA00023136"/>
    </source>
</evidence>
<sequence>MLKIIEKTKIWFTISLIIIVIGMFFMCTKGLEYGLDFKGGTVIEIKIGSNFNKTDIDNMVSKYTRDFQSNKVNGNSIEIKSASLTNDQVSNIVKNVKTKYKKSSLSNQENIGASMGEEMKIKAIKAIVIAIIAMLVYIAFRFEFTFGMSSMISLVHDVLILLSVYAIFRIPVDSSFVAAALTVIGYSMHDTVVVFDRIRENHRYMRGADPIKLANASLTQTMARSINTVLTVLITLIAVYIFVPLESMREFSKPLLVGIVSGCYSSIFIATPFWVILKKHSHKKSSRNAKLSTK</sequence>
<dbReference type="AlphaFoldDB" id="A0A386H2B4"/>
<dbReference type="InterPro" id="IPR022645">
    <property type="entry name" value="SecD/SecF_bac"/>
</dbReference>
<dbReference type="PANTHER" id="PTHR30081">
    <property type="entry name" value="PROTEIN-EXPORT MEMBRANE PROTEIN SEC"/>
    <property type="match status" value="1"/>
</dbReference>
<dbReference type="InterPro" id="IPR022813">
    <property type="entry name" value="SecD/SecF_arch_bac"/>
</dbReference>
<feature type="transmembrane region" description="Helical" evidence="12">
    <location>
        <begin position="123"/>
        <end position="140"/>
    </location>
</feature>
<evidence type="ECO:0000256" key="10">
    <source>
        <dbReference type="ARBA" id="ARBA00060856"/>
    </source>
</evidence>
<evidence type="ECO:0000256" key="4">
    <source>
        <dbReference type="ARBA" id="ARBA00022692"/>
    </source>
</evidence>
<evidence type="ECO:0000259" key="13">
    <source>
        <dbReference type="Pfam" id="PF02355"/>
    </source>
</evidence>
<proteinExistence type="inferred from homology"/>
<dbReference type="SUPFAM" id="SSF82866">
    <property type="entry name" value="Multidrug efflux transporter AcrB transmembrane domain"/>
    <property type="match status" value="1"/>
</dbReference>
<dbReference type="GO" id="GO:0006605">
    <property type="term" value="P:protein targeting"/>
    <property type="evidence" value="ECO:0007669"/>
    <property type="project" value="UniProtKB-UniRule"/>
</dbReference>
<dbReference type="GO" id="GO:0043952">
    <property type="term" value="P:protein transport by the Sec complex"/>
    <property type="evidence" value="ECO:0007669"/>
    <property type="project" value="UniProtKB-UniRule"/>
</dbReference>
<comment type="similarity">
    <text evidence="11">In the N-terminal section; belongs to the SecD/SecF family. SecD subfamily.</text>
</comment>
<dbReference type="NCBIfam" id="TIGR00966">
    <property type="entry name" value="transloc_SecF"/>
    <property type="match status" value="1"/>
</dbReference>
<protein>
    <recommendedName>
        <fullName evidence="12">Protein-export membrane protein SecF</fullName>
    </recommendedName>
</protein>
<evidence type="ECO:0000256" key="11">
    <source>
        <dbReference type="ARBA" id="ARBA00061053"/>
    </source>
</evidence>
<dbReference type="GO" id="GO:0015450">
    <property type="term" value="F:protein-transporting ATPase activity"/>
    <property type="evidence" value="ECO:0007669"/>
    <property type="project" value="InterPro"/>
</dbReference>
<dbReference type="OrthoDB" id="9805019at2"/>
<keyword evidence="7 12" id="KW-0811">Translocation</keyword>
<comment type="caution">
    <text evidence="12">Lacks conserved residue(s) required for the propagation of feature annotation.</text>
</comment>
<evidence type="ECO:0000256" key="6">
    <source>
        <dbReference type="ARBA" id="ARBA00022989"/>
    </source>
</evidence>
<dbReference type="Proteomes" id="UP000266301">
    <property type="component" value="Chromosome"/>
</dbReference>
<dbReference type="HAMAP" id="MF_01464_B">
    <property type="entry name" value="SecF_B"/>
    <property type="match status" value="1"/>
</dbReference>
<comment type="subcellular location">
    <subcellularLocation>
        <location evidence="1 12">Cell membrane</location>
        <topology evidence="1 12">Multi-pass membrane protein</topology>
    </subcellularLocation>
</comment>
<evidence type="ECO:0000313" key="14">
    <source>
        <dbReference type="EMBL" id="AYD39851.1"/>
    </source>
</evidence>
<comment type="similarity">
    <text evidence="12">Belongs to the SecD/SecF family. SecF subfamily.</text>
</comment>
<dbReference type="FunFam" id="1.20.1640.10:FF:000024">
    <property type="entry name" value="Multifunctional fusion protein"/>
    <property type="match status" value="1"/>
</dbReference>
<name>A0A386H2B4_9CLOT</name>
<dbReference type="GO" id="GO:0005886">
    <property type="term" value="C:plasma membrane"/>
    <property type="evidence" value="ECO:0007669"/>
    <property type="project" value="UniProtKB-SubCell"/>
</dbReference>
<reference evidence="14 15" key="1">
    <citation type="journal article" date="2019" name="Int. J. Syst. Evol. Microbiol.">
        <title>Clostridium fermenticellae sp. nov., isolated from the mud in a fermentation cellar for the production of the Chinese liquor, baijiu.</title>
        <authorList>
            <person name="Xu P.X."/>
            <person name="Chai L.J."/>
            <person name="Qiu T."/>
            <person name="Zhang X.J."/>
            <person name="Lu Z.M."/>
            <person name="Xiao C."/>
            <person name="Wang S.T."/>
            <person name="Shen C.H."/>
            <person name="Shi J.S."/>
            <person name="Xu Z.H."/>
        </authorList>
    </citation>
    <scope>NUCLEOTIDE SEQUENCE [LARGE SCALE GENOMIC DNA]</scope>
    <source>
        <strain evidence="14 15">JN500901</strain>
    </source>
</reference>
<keyword evidence="4 12" id="KW-0812">Transmembrane</keyword>
<evidence type="ECO:0000256" key="5">
    <source>
        <dbReference type="ARBA" id="ARBA00022927"/>
    </source>
</evidence>
<dbReference type="PANTHER" id="PTHR30081:SF8">
    <property type="entry name" value="PROTEIN TRANSLOCASE SUBUNIT SECF"/>
    <property type="match status" value="1"/>
</dbReference>
<gene>
    <name evidence="12 14" type="primary">secF</name>
    <name evidence="14" type="ORF">D4Z93_04695</name>
</gene>
<feature type="transmembrane region" description="Helical" evidence="12">
    <location>
        <begin position="12"/>
        <end position="31"/>
    </location>
</feature>
<organism evidence="14 15">
    <name type="scientific">Clostridium fermenticellae</name>
    <dbReference type="NCBI Taxonomy" id="2068654"/>
    <lineage>
        <taxon>Bacteria</taxon>
        <taxon>Bacillati</taxon>
        <taxon>Bacillota</taxon>
        <taxon>Clostridia</taxon>
        <taxon>Eubacteriales</taxon>
        <taxon>Clostridiaceae</taxon>
        <taxon>Clostridium</taxon>
    </lineage>
</organism>
<keyword evidence="5 12" id="KW-0653">Protein transport</keyword>
<evidence type="ECO:0000313" key="15">
    <source>
        <dbReference type="Proteomes" id="UP000266301"/>
    </source>
</evidence>
<feature type="domain" description="Protein export membrane protein SecD/SecF C-terminal" evidence="13">
    <location>
        <begin position="96"/>
        <end position="279"/>
    </location>
</feature>
<accession>A0A386H2B4</accession>
<dbReference type="EMBL" id="CP032416">
    <property type="protein sequence ID" value="AYD39851.1"/>
    <property type="molecule type" value="Genomic_DNA"/>
</dbReference>
<feature type="transmembrane region" description="Helical" evidence="12">
    <location>
        <begin position="255"/>
        <end position="277"/>
    </location>
</feature>
<dbReference type="KEGG" id="cfer:D4Z93_04695"/>
<dbReference type="Pfam" id="PF02355">
    <property type="entry name" value="SecD_SecF_C"/>
    <property type="match status" value="1"/>
</dbReference>
<dbReference type="RefSeq" id="WP_119970822.1">
    <property type="nucleotide sequence ID" value="NZ_CP032416.1"/>
</dbReference>
<keyword evidence="2 12" id="KW-0813">Transport</keyword>
<dbReference type="InterPro" id="IPR048634">
    <property type="entry name" value="SecD_SecF_C"/>
</dbReference>
<evidence type="ECO:0000256" key="9">
    <source>
        <dbReference type="ARBA" id="ARBA00059018"/>
    </source>
</evidence>
<feature type="transmembrane region" description="Helical" evidence="12">
    <location>
        <begin position="176"/>
        <end position="195"/>
    </location>
</feature>
<keyword evidence="15" id="KW-1185">Reference proteome</keyword>
<comment type="function">
    <text evidence="9 12">Part of the Sec protein translocase complex. Interacts with the SecYEG preprotein conducting channel. SecDF uses the proton motive force (PMF) to complete protein translocation after the ATP-dependent function of SecA.</text>
</comment>
<keyword evidence="8 12" id="KW-0472">Membrane</keyword>
<evidence type="ECO:0000256" key="2">
    <source>
        <dbReference type="ARBA" id="ARBA00022448"/>
    </source>
</evidence>
<keyword evidence="6 12" id="KW-1133">Transmembrane helix</keyword>
<dbReference type="InterPro" id="IPR022646">
    <property type="entry name" value="SecD/SecF_CS"/>
</dbReference>
<comment type="subunit">
    <text evidence="12">Forms a complex with SecD. Part of the essential Sec protein translocation apparatus which comprises SecA, SecYEG and auxiliary proteins SecDF. Other proteins may also be involved.</text>
</comment>
<dbReference type="Gene3D" id="1.20.1640.10">
    <property type="entry name" value="Multidrug efflux transporter AcrB transmembrane domain"/>
    <property type="match status" value="1"/>
</dbReference>
<evidence type="ECO:0000256" key="1">
    <source>
        <dbReference type="ARBA" id="ARBA00004651"/>
    </source>
</evidence>
<evidence type="ECO:0000256" key="7">
    <source>
        <dbReference type="ARBA" id="ARBA00023010"/>
    </source>
</evidence>
<dbReference type="PRINTS" id="PR01755">
    <property type="entry name" value="SECFTRNLCASE"/>
</dbReference>
<dbReference type="GO" id="GO:0065002">
    <property type="term" value="P:intracellular protein transmembrane transport"/>
    <property type="evidence" value="ECO:0007669"/>
    <property type="project" value="UniProtKB-UniRule"/>
</dbReference>
<evidence type="ECO:0000256" key="12">
    <source>
        <dbReference type="HAMAP-Rule" id="MF_01464"/>
    </source>
</evidence>
<comment type="similarity">
    <text evidence="10">In the C-terminal section; belongs to the SecD/SecF family. SecF subfamily.</text>
</comment>
<dbReference type="Pfam" id="PF07549">
    <property type="entry name" value="Sec_GG"/>
    <property type="match status" value="1"/>
</dbReference>
<keyword evidence="3 12" id="KW-1003">Cell membrane</keyword>
<evidence type="ECO:0000256" key="3">
    <source>
        <dbReference type="ARBA" id="ARBA00022475"/>
    </source>
</evidence>
<feature type="transmembrane region" description="Helical" evidence="12">
    <location>
        <begin position="225"/>
        <end position="243"/>
    </location>
</feature>